<dbReference type="Pfam" id="PF01575">
    <property type="entry name" value="MaoC_dehydratas"/>
    <property type="match status" value="1"/>
</dbReference>
<accession>A0AAJ3NMM5</accession>
<organism evidence="3 4">
    <name type="scientific">Mycobacterium saskatchewanense</name>
    <dbReference type="NCBI Taxonomy" id="220927"/>
    <lineage>
        <taxon>Bacteria</taxon>
        <taxon>Bacillati</taxon>
        <taxon>Actinomycetota</taxon>
        <taxon>Actinomycetes</taxon>
        <taxon>Mycobacteriales</taxon>
        <taxon>Mycobacteriaceae</taxon>
        <taxon>Mycobacterium</taxon>
        <taxon>Mycobacterium simiae complex</taxon>
    </lineage>
</organism>
<dbReference type="EMBL" id="LQPR01000055">
    <property type="protein sequence ID" value="ORW68041.1"/>
    <property type="molecule type" value="Genomic_DNA"/>
</dbReference>
<evidence type="ECO:0000256" key="1">
    <source>
        <dbReference type="ARBA" id="ARBA00005254"/>
    </source>
</evidence>
<dbReference type="InterPro" id="IPR029069">
    <property type="entry name" value="HotDog_dom_sf"/>
</dbReference>
<protein>
    <submittedName>
        <fullName evidence="3">Dehydratase</fullName>
    </submittedName>
</protein>
<evidence type="ECO:0000259" key="2">
    <source>
        <dbReference type="Pfam" id="PF01575"/>
    </source>
</evidence>
<dbReference type="CDD" id="cd03453">
    <property type="entry name" value="SAV4209_like"/>
    <property type="match status" value="1"/>
</dbReference>
<feature type="domain" description="MaoC-like" evidence="2">
    <location>
        <begin position="20"/>
        <end position="105"/>
    </location>
</feature>
<dbReference type="SUPFAM" id="SSF54637">
    <property type="entry name" value="Thioesterase/thiol ester dehydrase-isomerase"/>
    <property type="match status" value="1"/>
</dbReference>
<proteinExistence type="inferred from homology"/>
<name>A0AAJ3NMM5_9MYCO</name>
<dbReference type="AlphaFoldDB" id="A0AAJ3NMM5"/>
<reference evidence="3 4" key="1">
    <citation type="submission" date="2016-01" db="EMBL/GenBank/DDBJ databases">
        <title>The new phylogeny of the genus Mycobacterium.</title>
        <authorList>
            <person name="Tarcisio F."/>
            <person name="Conor M."/>
            <person name="Antonella G."/>
            <person name="Elisabetta G."/>
            <person name="Giulia F.S."/>
            <person name="Sara T."/>
            <person name="Anna F."/>
            <person name="Clotilde B."/>
            <person name="Roberto B."/>
            <person name="Veronica D.S."/>
            <person name="Fabio R."/>
            <person name="Monica P."/>
            <person name="Olivier J."/>
            <person name="Enrico T."/>
            <person name="Nicola S."/>
        </authorList>
    </citation>
    <scope>NUCLEOTIDE SEQUENCE [LARGE SCALE GENOMIC DNA]</scope>
    <source>
        <strain evidence="3 4">DSM 44616</strain>
    </source>
</reference>
<dbReference type="PANTHER" id="PTHR43841:SF3">
    <property type="entry name" value="(3R)-HYDROXYACYL-ACP DEHYDRATASE SUBUNIT HADB"/>
    <property type="match status" value="1"/>
</dbReference>
<dbReference type="Proteomes" id="UP000193387">
    <property type="component" value="Unassembled WGS sequence"/>
</dbReference>
<comment type="caution">
    <text evidence="3">The sequence shown here is derived from an EMBL/GenBank/DDBJ whole genome shotgun (WGS) entry which is preliminary data.</text>
</comment>
<keyword evidence="4" id="KW-1185">Reference proteome</keyword>
<comment type="similarity">
    <text evidence="1">Belongs to the enoyl-CoA hydratase/isomerase family.</text>
</comment>
<dbReference type="Gene3D" id="3.10.129.10">
    <property type="entry name" value="Hotdog Thioesterase"/>
    <property type="match status" value="1"/>
</dbReference>
<evidence type="ECO:0000313" key="4">
    <source>
        <dbReference type="Proteomes" id="UP000193387"/>
    </source>
</evidence>
<dbReference type="PANTHER" id="PTHR43841">
    <property type="entry name" value="3-HYDROXYACYL-THIOESTER DEHYDRATASE HTDX-RELATED"/>
    <property type="match status" value="1"/>
</dbReference>
<dbReference type="InterPro" id="IPR002539">
    <property type="entry name" value="MaoC-like_dom"/>
</dbReference>
<dbReference type="RefSeq" id="WP_085257564.1">
    <property type="nucleotide sequence ID" value="NZ_AP022573.1"/>
</dbReference>
<evidence type="ECO:0000313" key="3">
    <source>
        <dbReference type="EMBL" id="ORW68041.1"/>
    </source>
</evidence>
<gene>
    <name evidence="3" type="ORF">AWC23_21625</name>
</gene>
<sequence length="136" mass="14487">MTLAESVTVGTELPPLAVEPISRLTLALFAGASGDHNPMHVDIDAAKSVGLPDVFAHGMLSMAYLGRLLTNWVPQQRIRSYRVRFAAITPVHGQPTCTGRVTRIDDVGGERQATVELAVRLPDGTTTLTGEALVAI</sequence>